<name>A0A1Y0ENY9_9BURK</name>
<evidence type="ECO:0000256" key="2">
    <source>
        <dbReference type="SAM" id="SignalP"/>
    </source>
</evidence>
<dbReference type="EMBL" id="CP021455">
    <property type="protein sequence ID" value="ARU05160.1"/>
    <property type="molecule type" value="Genomic_DNA"/>
</dbReference>
<dbReference type="SUPFAM" id="SSF53850">
    <property type="entry name" value="Periplasmic binding protein-like II"/>
    <property type="match status" value="1"/>
</dbReference>
<dbReference type="InterPro" id="IPR042100">
    <property type="entry name" value="Bug_dom1"/>
</dbReference>
<keyword evidence="4" id="KW-1185">Reference proteome</keyword>
<dbReference type="Gene3D" id="3.40.190.10">
    <property type="entry name" value="Periplasmic binding protein-like II"/>
    <property type="match status" value="1"/>
</dbReference>
<feature type="signal peptide" evidence="2">
    <location>
        <begin position="1"/>
        <end position="28"/>
    </location>
</feature>
<evidence type="ECO:0008006" key="5">
    <source>
        <dbReference type="Google" id="ProtNLM"/>
    </source>
</evidence>
<evidence type="ECO:0000256" key="1">
    <source>
        <dbReference type="ARBA" id="ARBA00006987"/>
    </source>
</evidence>
<dbReference type="InterPro" id="IPR006311">
    <property type="entry name" value="TAT_signal"/>
</dbReference>
<dbReference type="PANTHER" id="PTHR42928">
    <property type="entry name" value="TRICARBOXYLATE-BINDING PROTEIN"/>
    <property type="match status" value="1"/>
</dbReference>
<proteinExistence type="inferred from homology"/>
<evidence type="ECO:0000313" key="4">
    <source>
        <dbReference type="Proteomes" id="UP000196138"/>
    </source>
</evidence>
<organism evidence="3 4">
    <name type="scientific">Comamonas serinivorans</name>
    <dbReference type="NCBI Taxonomy" id="1082851"/>
    <lineage>
        <taxon>Bacteria</taxon>
        <taxon>Pseudomonadati</taxon>
        <taxon>Pseudomonadota</taxon>
        <taxon>Betaproteobacteria</taxon>
        <taxon>Burkholderiales</taxon>
        <taxon>Comamonadaceae</taxon>
        <taxon>Comamonas</taxon>
    </lineage>
</organism>
<dbReference type="OrthoDB" id="8443386at2"/>
<dbReference type="PIRSF" id="PIRSF017082">
    <property type="entry name" value="YflP"/>
    <property type="match status" value="1"/>
</dbReference>
<dbReference type="RefSeq" id="WP_087281036.1">
    <property type="nucleotide sequence ID" value="NZ_CP021455.1"/>
</dbReference>
<dbReference type="PANTHER" id="PTHR42928:SF5">
    <property type="entry name" value="BLR1237 PROTEIN"/>
    <property type="match status" value="1"/>
</dbReference>
<feature type="chain" id="PRO_5011005401" description="ABC transporter substrate-binding protein" evidence="2">
    <location>
        <begin position="29"/>
        <end position="329"/>
    </location>
</feature>
<dbReference type="PROSITE" id="PS51318">
    <property type="entry name" value="TAT"/>
    <property type="match status" value="1"/>
</dbReference>
<dbReference type="Proteomes" id="UP000196138">
    <property type="component" value="Chromosome"/>
</dbReference>
<keyword evidence="2" id="KW-0732">Signal</keyword>
<dbReference type="AlphaFoldDB" id="A0A1Y0ENY9"/>
<dbReference type="CDD" id="cd07012">
    <property type="entry name" value="PBP2_Bug_TTT"/>
    <property type="match status" value="1"/>
</dbReference>
<comment type="similarity">
    <text evidence="1">Belongs to the UPF0065 (bug) family.</text>
</comment>
<protein>
    <recommendedName>
        <fullName evidence="5">ABC transporter substrate-binding protein</fullName>
    </recommendedName>
</protein>
<accession>A0A1Y0ENY9</accession>
<dbReference type="Gene3D" id="3.40.190.150">
    <property type="entry name" value="Bordetella uptake gene, domain 1"/>
    <property type="match status" value="1"/>
</dbReference>
<dbReference type="KEGG" id="cser:CCO03_11070"/>
<sequence length="329" mass="35437">MTSTPISRRAVMALGAAALSTAALPARAADAYPSRPLKLIVPFPPGGQTDALGRALGNYISKELGQPVIVDNKPGANTHIGLEQLLRDPADGYSMLIAGAPSFIQNPLLLKNITYDPKKDIQLLLPVTDMPMMMVVPANHPAKTVKEFIALAKASPGKLTFGSTGTGGSVHLSTELFEQMARIDLTHVPYKGSAPAMSDLLTGRIDVMFDGPTTSLPHVRAGKLRLLGITSRDRASFVPEGVPIIESLPGYQSTLWFGIITRQGIPDEAGKRLKAAVDKALLDPAFQKQVTDLGNLPRKPMTHEQIASFLASEDRRWTDLIKSRNIHLE</sequence>
<reference evidence="3 4" key="1">
    <citation type="submission" date="2017-05" db="EMBL/GenBank/DDBJ databases">
        <authorList>
            <person name="Song R."/>
            <person name="Chenine A.L."/>
            <person name="Ruprecht R.M."/>
        </authorList>
    </citation>
    <scope>NUCLEOTIDE SEQUENCE [LARGE SCALE GENOMIC DNA]</scope>
    <source>
        <strain evidence="3 4">DSM 26136</strain>
    </source>
</reference>
<dbReference type="Pfam" id="PF03401">
    <property type="entry name" value="TctC"/>
    <property type="match status" value="1"/>
</dbReference>
<dbReference type="InterPro" id="IPR005064">
    <property type="entry name" value="BUG"/>
</dbReference>
<gene>
    <name evidence="3" type="ORF">CCO03_11070</name>
</gene>
<evidence type="ECO:0000313" key="3">
    <source>
        <dbReference type="EMBL" id="ARU05160.1"/>
    </source>
</evidence>